<proteinExistence type="predicted"/>
<dbReference type="OrthoDB" id="8682431at2"/>
<feature type="signal peptide" evidence="1">
    <location>
        <begin position="1"/>
        <end position="21"/>
    </location>
</feature>
<sequence length="238" mass="26787">MKHVWMKTLFVLTAWMPCAHAAVSAAVDGELVQVLLDVTRQLHLSPLDAPTRFSLFGMPSAFVVLEIKDQIKPFMQQLHSLPAPFSRFTRVGNQIFFSGEQSGAHLQLVIDLVHTRHSQVLLSAVKLAPGTRLGTDPNAWVPTRPRYLPLLPAGGRLLMDICYVDGQRNCHQIYLYPQREKKQLANVLEAELVAAHWVRQHAGSGFSSWARHGRTLQYFLDRANADTALYLTAPDELW</sequence>
<dbReference type="PATRIC" id="fig|1424334.3.peg.3312"/>
<dbReference type="AlphaFoldDB" id="V8QS34"/>
<feature type="chain" id="PRO_5004771693" evidence="1">
    <location>
        <begin position="22"/>
        <end position="238"/>
    </location>
</feature>
<dbReference type="EMBL" id="AYXT01000010">
    <property type="protein sequence ID" value="ETF02447.1"/>
    <property type="molecule type" value="Genomic_DNA"/>
</dbReference>
<keyword evidence="3" id="KW-1185">Reference proteome</keyword>
<comment type="caution">
    <text evidence="2">The sequence shown here is derived from an EMBL/GenBank/DDBJ whole genome shotgun (WGS) entry which is preliminary data.</text>
</comment>
<organism evidence="2 3">
    <name type="scientific">Advenella kashmirensis W13003</name>
    <dbReference type="NCBI Taxonomy" id="1424334"/>
    <lineage>
        <taxon>Bacteria</taxon>
        <taxon>Pseudomonadati</taxon>
        <taxon>Pseudomonadota</taxon>
        <taxon>Betaproteobacteria</taxon>
        <taxon>Burkholderiales</taxon>
        <taxon>Alcaligenaceae</taxon>
    </lineage>
</organism>
<name>V8QS34_9BURK</name>
<dbReference type="RefSeq" id="WP_024006241.1">
    <property type="nucleotide sequence ID" value="NZ_KI650980.1"/>
</dbReference>
<keyword evidence="1" id="KW-0732">Signal</keyword>
<evidence type="ECO:0000256" key="1">
    <source>
        <dbReference type="SAM" id="SignalP"/>
    </source>
</evidence>
<dbReference type="Proteomes" id="UP000018733">
    <property type="component" value="Unassembled WGS sequence"/>
</dbReference>
<reference evidence="2 3" key="1">
    <citation type="journal article" date="2014" name="Genome Announc.">
        <title>Draft Genome Sequence of Advenella kashmirensis Strain W13003, a Polycyclic Aromatic Hydrocarbon-Degrading Bacterium.</title>
        <authorList>
            <person name="Wang X."/>
            <person name="Jin D."/>
            <person name="Zhou L."/>
            <person name="Wu L."/>
            <person name="An W."/>
            <person name="Zhao L."/>
        </authorList>
    </citation>
    <scope>NUCLEOTIDE SEQUENCE [LARGE SCALE GENOMIC DNA]</scope>
    <source>
        <strain evidence="2 3">W13003</strain>
    </source>
</reference>
<evidence type="ECO:0000313" key="3">
    <source>
        <dbReference type="Proteomes" id="UP000018733"/>
    </source>
</evidence>
<accession>V8QS34</accession>
<gene>
    <name evidence="2" type="ORF">W822_16495</name>
</gene>
<dbReference type="STRING" id="1424334.W822_16495"/>
<dbReference type="HOGENOM" id="CLU_1163927_0_0_4"/>
<protein>
    <submittedName>
        <fullName evidence="2">Uncharacterized protein</fullName>
    </submittedName>
</protein>
<evidence type="ECO:0000313" key="2">
    <source>
        <dbReference type="EMBL" id="ETF02447.1"/>
    </source>
</evidence>